<gene>
    <name evidence="2" type="ORF">ENO59_07825</name>
</gene>
<name>A0A7V2F6I9_RHOMR</name>
<keyword evidence="1 2" id="KW-0808">Transferase</keyword>
<reference evidence="2" key="1">
    <citation type="journal article" date="2020" name="mSystems">
        <title>Genome- and Community-Level Interaction Insights into Carbon Utilization and Element Cycling Functions of Hydrothermarchaeota in Hydrothermal Sediment.</title>
        <authorList>
            <person name="Zhou Z."/>
            <person name="Liu Y."/>
            <person name="Xu W."/>
            <person name="Pan J."/>
            <person name="Luo Z.H."/>
            <person name="Li M."/>
        </authorList>
    </citation>
    <scope>NUCLEOTIDE SEQUENCE [LARGE SCALE GENOMIC DNA]</scope>
    <source>
        <strain evidence="2">SpSt-143</strain>
    </source>
</reference>
<comment type="caution">
    <text evidence="2">The sequence shown here is derived from an EMBL/GenBank/DDBJ whole genome shotgun (WGS) entry which is preliminary data.</text>
</comment>
<dbReference type="SUPFAM" id="SSF52540">
    <property type="entry name" value="P-loop containing nucleoside triphosphate hydrolases"/>
    <property type="match status" value="1"/>
</dbReference>
<dbReference type="AlphaFoldDB" id="A0A7V2F6I9"/>
<dbReference type="Pfam" id="PF13469">
    <property type="entry name" value="Sulfotransfer_3"/>
    <property type="match status" value="1"/>
</dbReference>
<protein>
    <submittedName>
        <fullName evidence="2">Sulfotransferase</fullName>
    </submittedName>
</protein>
<evidence type="ECO:0000256" key="1">
    <source>
        <dbReference type="ARBA" id="ARBA00022679"/>
    </source>
</evidence>
<dbReference type="GO" id="GO:0008476">
    <property type="term" value="F:protein-tyrosine sulfotransferase activity"/>
    <property type="evidence" value="ECO:0007669"/>
    <property type="project" value="InterPro"/>
</dbReference>
<sequence length="280" mass="32641">MPKGSISYRALRRLLGTIGLSKAWRYLSSYYLWNAFPLSGKSQRLFQVVGVPRSGTTLLSSLLDAHSEIICLSEPFHQWKYDGFVYTEEIYDITGYTVWKKHPALLLRNLVQKSEKRWVGFKEIYYSKSHGHWSNHHFFKRNHLQGVLTIAIIRDPREVWKSLILRHPEKQGKVTARFIESWNDLVQWIFQSNVFYVKYEDLIDDPANTLTKICNYLDLKFEDTMLCAKSRKGRGDLNALKGGGIHTNKSKTEYQNFLSKNEILSIESGCGHFMQFLSYV</sequence>
<dbReference type="InterPro" id="IPR027417">
    <property type="entry name" value="P-loop_NTPase"/>
</dbReference>
<dbReference type="PANTHER" id="PTHR12788">
    <property type="entry name" value="PROTEIN-TYROSINE SULFOTRANSFERASE 2"/>
    <property type="match status" value="1"/>
</dbReference>
<dbReference type="InterPro" id="IPR026634">
    <property type="entry name" value="TPST-like"/>
</dbReference>
<dbReference type="Gene3D" id="3.40.50.300">
    <property type="entry name" value="P-loop containing nucleotide triphosphate hydrolases"/>
    <property type="match status" value="1"/>
</dbReference>
<dbReference type="PANTHER" id="PTHR12788:SF10">
    <property type="entry name" value="PROTEIN-TYROSINE SULFOTRANSFERASE"/>
    <property type="match status" value="1"/>
</dbReference>
<accession>A0A7V2F6I9</accession>
<dbReference type="EMBL" id="DSGB01000005">
    <property type="protein sequence ID" value="HER96411.1"/>
    <property type="molecule type" value="Genomic_DNA"/>
</dbReference>
<proteinExistence type="predicted"/>
<organism evidence="2">
    <name type="scientific">Rhodothermus marinus</name>
    <name type="common">Rhodothermus obamensis</name>
    <dbReference type="NCBI Taxonomy" id="29549"/>
    <lineage>
        <taxon>Bacteria</taxon>
        <taxon>Pseudomonadati</taxon>
        <taxon>Rhodothermota</taxon>
        <taxon>Rhodothermia</taxon>
        <taxon>Rhodothermales</taxon>
        <taxon>Rhodothermaceae</taxon>
        <taxon>Rhodothermus</taxon>
    </lineage>
</organism>
<evidence type="ECO:0000313" key="2">
    <source>
        <dbReference type="EMBL" id="HER96411.1"/>
    </source>
</evidence>